<dbReference type="InterPro" id="IPR007365">
    <property type="entry name" value="TFR-like_dimer_dom"/>
</dbReference>
<evidence type="ECO:0000259" key="5">
    <source>
        <dbReference type="Pfam" id="PF04253"/>
    </source>
</evidence>
<feature type="domain" description="PA" evidence="4">
    <location>
        <begin position="191"/>
        <end position="270"/>
    </location>
</feature>
<dbReference type="GO" id="GO:0004180">
    <property type="term" value="F:carboxypeptidase activity"/>
    <property type="evidence" value="ECO:0007669"/>
    <property type="project" value="TreeGrafter"/>
</dbReference>
<dbReference type="AlphaFoldDB" id="A0A0D2FTE0"/>
<dbReference type="STRING" id="5601.A0A0D2FTE0"/>
<dbReference type="Gene3D" id="3.40.630.10">
    <property type="entry name" value="Zn peptidases"/>
    <property type="match status" value="1"/>
</dbReference>
<dbReference type="Pfam" id="PF04389">
    <property type="entry name" value="Peptidase_M28"/>
    <property type="match status" value="1"/>
</dbReference>
<dbReference type="PANTHER" id="PTHR10404">
    <property type="entry name" value="N-ACETYLATED-ALPHA-LINKED ACIDIC DIPEPTIDASE"/>
    <property type="match status" value="1"/>
</dbReference>
<evidence type="ECO:0000259" key="4">
    <source>
        <dbReference type="Pfam" id="PF02225"/>
    </source>
</evidence>
<gene>
    <name evidence="7" type="ORF">PV04_02122</name>
</gene>
<accession>A0A0D2FTE0</accession>
<keyword evidence="3" id="KW-0472">Membrane</keyword>
<dbReference type="PANTHER" id="PTHR10404:SF46">
    <property type="entry name" value="VACUOLAR PROTEIN SORTING-ASSOCIATED PROTEIN 70"/>
    <property type="match status" value="1"/>
</dbReference>
<evidence type="ECO:0000256" key="1">
    <source>
        <dbReference type="ARBA" id="ARBA00005634"/>
    </source>
</evidence>
<dbReference type="Pfam" id="PF02225">
    <property type="entry name" value="PA"/>
    <property type="match status" value="1"/>
</dbReference>
<dbReference type="SUPFAM" id="SSF47672">
    <property type="entry name" value="Transferrin receptor-like dimerisation domain"/>
    <property type="match status" value="1"/>
</dbReference>
<evidence type="ECO:0000313" key="8">
    <source>
        <dbReference type="Proteomes" id="UP000054266"/>
    </source>
</evidence>
<keyword evidence="3" id="KW-0812">Transmembrane</keyword>
<organism evidence="7 8">
    <name type="scientific">Phialophora macrospora</name>
    <dbReference type="NCBI Taxonomy" id="1851006"/>
    <lineage>
        <taxon>Eukaryota</taxon>
        <taxon>Fungi</taxon>
        <taxon>Dikarya</taxon>
        <taxon>Ascomycota</taxon>
        <taxon>Pezizomycotina</taxon>
        <taxon>Eurotiomycetes</taxon>
        <taxon>Chaetothyriomycetidae</taxon>
        <taxon>Chaetothyriales</taxon>
        <taxon>Herpotrichiellaceae</taxon>
        <taxon>Phialophora</taxon>
    </lineage>
</organism>
<dbReference type="FunFam" id="3.40.630.10:FF:000101">
    <property type="entry name" value="N-acetylated alpha-linked acidic dipeptidase like 1"/>
    <property type="match status" value="1"/>
</dbReference>
<feature type="domain" description="Peptidase M28" evidence="6">
    <location>
        <begin position="384"/>
        <end position="571"/>
    </location>
</feature>
<keyword evidence="8" id="KW-1185">Reference proteome</keyword>
<evidence type="ECO:0000256" key="3">
    <source>
        <dbReference type="SAM" id="Phobius"/>
    </source>
</evidence>
<feature type="domain" description="Transferrin receptor-like dimerisation" evidence="5">
    <location>
        <begin position="636"/>
        <end position="761"/>
    </location>
</feature>
<dbReference type="InterPro" id="IPR036757">
    <property type="entry name" value="TFR-like_dimer_dom_sf"/>
</dbReference>
<evidence type="ECO:0000259" key="6">
    <source>
        <dbReference type="Pfam" id="PF04389"/>
    </source>
</evidence>
<dbReference type="CDD" id="cd08022">
    <property type="entry name" value="M28_PSMA_like"/>
    <property type="match status" value="1"/>
</dbReference>
<dbReference type="FunFam" id="3.50.30.30:FF:000008">
    <property type="entry name" value="Glutamate carboxypeptidase 2"/>
    <property type="match status" value="1"/>
</dbReference>
<evidence type="ECO:0008006" key="9">
    <source>
        <dbReference type="Google" id="ProtNLM"/>
    </source>
</evidence>
<name>A0A0D2FTE0_9EURO</name>
<dbReference type="Gene3D" id="3.50.30.30">
    <property type="match status" value="1"/>
</dbReference>
<feature type="transmembrane region" description="Helical" evidence="3">
    <location>
        <begin position="28"/>
        <end position="50"/>
    </location>
</feature>
<dbReference type="InterPro" id="IPR003137">
    <property type="entry name" value="PA_domain"/>
</dbReference>
<evidence type="ECO:0000313" key="7">
    <source>
        <dbReference type="EMBL" id="KIW69790.1"/>
    </source>
</evidence>
<feature type="region of interest" description="Disordered" evidence="2">
    <location>
        <begin position="254"/>
        <end position="310"/>
    </location>
</feature>
<dbReference type="HOGENOM" id="CLU_005688_2_0_1"/>
<dbReference type="InterPro" id="IPR007484">
    <property type="entry name" value="Peptidase_M28"/>
</dbReference>
<reference evidence="7 8" key="1">
    <citation type="submission" date="2015-01" db="EMBL/GenBank/DDBJ databases">
        <title>The Genome Sequence of Capronia semiimmersa CBS27337.</title>
        <authorList>
            <consortium name="The Broad Institute Genomics Platform"/>
            <person name="Cuomo C."/>
            <person name="de Hoog S."/>
            <person name="Gorbushina A."/>
            <person name="Stielow B."/>
            <person name="Teixiera M."/>
            <person name="Abouelleil A."/>
            <person name="Chapman S.B."/>
            <person name="Priest M."/>
            <person name="Young S.K."/>
            <person name="Wortman J."/>
            <person name="Nusbaum C."/>
            <person name="Birren B."/>
        </authorList>
    </citation>
    <scope>NUCLEOTIDE SEQUENCE [LARGE SCALE GENOMIC DNA]</scope>
    <source>
        <strain evidence="7 8">CBS 27337</strain>
    </source>
</reference>
<dbReference type="Proteomes" id="UP000054266">
    <property type="component" value="Unassembled WGS sequence"/>
</dbReference>
<dbReference type="InterPro" id="IPR046450">
    <property type="entry name" value="PA_dom_sf"/>
</dbReference>
<dbReference type="SUPFAM" id="SSF53187">
    <property type="entry name" value="Zn-dependent exopeptidases"/>
    <property type="match status" value="1"/>
</dbReference>
<dbReference type="Gene3D" id="1.20.930.40">
    <property type="entry name" value="Transferrin receptor-like, dimerisation domain"/>
    <property type="match status" value="1"/>
</dbReference>
<dbReference type="EMBL" id="KN846957">
    <property type="protein sequence ID" value="KIW69790.1"/>
    <property type="molecule type" value="Genomic_DNA"/>
</dbReference>
<dbReference type="SUPFAM" id="SSF52025">
    <property type="entry name" value="PA domain"/>
    <property type="match status" value="1"/>
</dbReference>
<dbReference type="InterPro" id="IPR039373">
    <property type="entry name" value="Peptidase_M28B"/>
</dbReference>
<dbReference type="CDD" id="cd02121">
    <property type="entry name" value="PA_GCPII_like"/>
    <property type="match status" value="1"/>
</dbReference>
<keyword evidence="3" id="KW-1133">Transmembrane helix</keyword>
<evidence type="ECO:0000256" key="2">
    <source>
        <dbReference type="SAM" id="MobiDB-lite"/>
    </source>
</evidence>
<comment type="similarity">
    <text evidence="1">Belongs to the peptidase M28 family. M28B subfamily.</text>
</comment>
<protein>
    <recommendedName>
        <fullName evidence="9">Glutamate carboxypeptidase II</fullName>
    </recommendedName>
</protein>
<dbReference type="Pfam" id="PF04253">
    <property type="entry name" value="TFR_dimer"/>
    <property type="match status" value="1"/>
</dbReference>
<sequence length="762" mass="84516">MDERTPLISTVYVTRRPRRTPHRTFKRFCTIALGSCLLAIAICFLLPVAILPRGDDSVSSYFPWSRPYPASWPQSNGLAFAELVELLLETPSEDKARTWSEYYTSGPHLAGKNLSQALWTRERWEEFGVKSEIVAYDVFINYPLGHRLALLDGKKVKYEASLEEDIIDDDPTTSLEDRIPTFHGYSASGNVTAPYVYVNFGTYQDFEDLRAANISLEGKIALAKYGRIFRGLKVKRAQELGMVGVVMYSDPQEDGEITEENGHKTYPDGPARNPSSVQRGSTQYISTLPGDPTTPGYPSKPGVPRVDPHFSTPRIPSLPISYADALPLLKALNGHGPNATSFNKYWHGGGLGYKGVQYNIGPSPDSVVLNLVNEQEYVTTPLWNVIGIINGTAKDEVIVVGNHRDAWIAGGAGDPNSGSAALNEVIRSLGEALKAGWKPLRTVVFASWDGEEYGLVGSTEWVEEYLPWLSASTVAYLNVDVGARGKHFDAAASPLLNRLLYAVTGSVSSPNQTIPGQSVGDLWHGHIRTMGSGSDFTAFQDFAGIPSLDFGFGSGPKDAVYHYHSNYDSFHWMDTYGDKGWHYHVTVAKVLSLLIARLSETPVLALSAGDYAKGLQAYLADLKERSKVHLTGSSFSFHALDNATTEFKKAAVKFDEYTTDLTDRLAEDLPWWDWWKKVRMFYEVRNANEKYKALERQFLFPGGLDDRPWFKHVVFAPGRWTGYAGATYPGLVESFEDKNLTNALRWSGIIQERLEAASKLLG</sequence>
<proteinExistence type="inferred from homology"/>
<feature type="compositionally biased region" description="Polar residues" evidence="2">
    <location>
        <begin position="273"/>
        <end position="286"/>
    </location>
</feature>